<reference evidence="1" key="1">
    <citation type="submission" date="2020-05" db="EMBL/GenBank/DDBJ databases">
        <authorList>
            <person name="Delgado-Blas J."/>
        </authorList>
    </citation>
    <scope>NUCLEOTIDE SEQUENCE</scope>
    <source>
        <strain evidence="1">BB1459</strain>
        <strain evidence="2">BB1480</strain>
    </source>
</reference>
<evidence type="ECO:0000313" key="1">
    <source>
        <dbReference type="EMBL" id="CAB5591445.1"/>
    </source>
</evidence>
<evidence type="ECO:0000313" key="2">
    <source>
        <dbReference type="EMBL" id="CAC9267425.1"/>
    </source>
</evidence>
<dbReference type="Proteomes" id="UP000837205">
    <property type="component" value="Unassembled WGS sequence"/>
</dbReference>
<organism evidence="1 3">
    <name type="scientific">Citrobacter werkmanii</name>
    <dbReference type="NCBI Taxonomy" id="67827"/>
    <lineage>
        <taxon>Bacteria</taxon>
        <taxon>Pseudomonadati</taxon>
        <taxon>Pseudomonadota</taxon>
        <taxon>Gammaproteobacteria</taxon>
        <taxon>Enterobacterales</taxon>
        <taxon>Enterobacteriaceae</taxon>
        <taxon>Citrobacter</taxon>
        <taxon>Citrobacter freundii complex</taxon>
    </lineage>
</organism>
<proteinExistence type="predicted"/>
<name>A0A9N8GU15_9ENTR</name>
<dbReference type="RefSeq" id="WP_239195978.1">
    <property type="nucleotide sequence ID" value="NZ_CAIITW010000005.1"/>
</dbReference>
<dbReference type="AlphaFoldDB" id="A0A9N8GU15"/>
<sequence>MDTELTLHVSLQIILIYGDVMDTNSHEDEKPLLAYSVQGDEYGCVVFARSNVVARRNGANELGIEFGQVTSCSRMPELDKYAGEHKVPMKVLIEEFGWWQECTYCSSMVSAEGHKERVWDGQSIFCDKECQQNHQAQEERWRQERVEAAEKLAEVKQIALTRFPGITNVHAYKEWDEGHRVYFNFPGGKRSASWLVGSENINVSECDVEAGKEYMEKVRASQCPERNTPALQKLLTPAINKFLAIRRSTSL</sequence>
<dbReference type="EMBL" id="CAHPQX010000026">
    <property type="protein sequence ID" value="CAB5591445.1"/>
    <property type="molecule type" value="Genomic_DNA"/>
</dbReference>
<keyword evidence="4" id="KW-1185">Reference proteome</keyword>
<comment type="caution">
    <text evidence="1">The sequence shown here is derived from an EMBL/GenBank/DDBJ whole genome shotgun (WGS) entry which is preliminary data.</text>
</comment>
<gene>
    <name evidence="1" type="ORF">GHA_04574</name>
    <name evidence="2" type="ORF">TML_06070</name>
</gene>
<evidence type="ECO:0000313" key="4">
    <source>
        <dbReference type="Proteomes" id="UP000837205"/>
    </source>
</evidence>
<protein>
    <submittedName>
        <fullName evidence="1">Uncharacterized protein</fullName>
    </submittedName>
</protein>
<accession>A0A9N8GU15</accession>
<dbReference type="Proteomes" id="UP000834503">
    <property type="component" value="Unassembled WGS sequence"/>
</dbReference>
<dbReference type="EMBL" id="CAIIUA010000005">
    <property type="protein sequence ID" value="CAC9267425.1"/>
    <property type="molecule type" value="Genomic_DNA"/>
</dbReference>
<evidence type="ECO:0000313" key="3">
    <source>
        <dbReference type="Proteomes" id="UP000834503"/>
    </source>
</evidence>